<dbReference type="InterPro" id="IPR002942">
    <property type="entry name" value="S4_RNA-bd"/>
</dbReference>
<sequence>MRKPRLFAHDPKGILPRMSWSPHNLYNLLSRSLVPLNRAQTSFRDTADTMYQQRWRSKRFLRAYHGDWIPERRFKRWFLPTSLPSLLQKRQSALSASSSQAGGQQQREASAEERMPVASLFMRDVERRVDTTLFRACFARSAYEARGLVVQGHVQVNGAKVTNPNHLLQPGDLVSVTPAAIPMLNPALAPHLIAAGGSSAYGDVPVAPESTAADPAKREPESAAAEVKREISSRVAPPLPKGVLPFTLPAYAAPHLFVPGHLEVSFATCSLIFLREPTILTARGGRGADERAEAPAESRFHSDLASPYAAGGDLFALAWEHYARAAPRMRAEVRREREEARTKRNGFESERAQGRWSLRRAMRRGVLRSLLGGESMPGKTSHRSVSGTQS</sequence>
<dbReference type="OrthoDB" id="3356781at2759"/>
<evidence type="ECO:0000256" key="6">
    <source>
        <dbReference type="PROSITE-ProRule" id="PRU00182"/>
    </source>
</evidence>
<feature type="domain" description="RNA-binding S4" evidence="8">
    <location>
        <begin position="127"/>
        <end position="182"/>
    </location>
</feature>
<dbReference type="RefSeq" id="XP_025600848.1">
    <property type="nucleotide sequence ID" value="XM_025741606.1"/>
</dbReference>
<keyword evidence="2" id="KW-0699">rRNA-binding</keyword>
<dbReference type="Gene3D" id="3.10.290.10">
    <property type="entry name" value="RNA-binding S4 domain"/>
    <property type="match status" value="1"/>
</dbReference>
<evidence type="ECO:0000256" key="1">
    <source>
        <dbReference type="ARBA" id="ARBA00007465"/>
    </source>
</evidence>
<dbReference type="GeneID" id="37269150"/>
<dbReference type="STRING" id="58919.A0A316ZGG1"/>
<dbReference type="GO" id="GO:0019843">
    <property type="term" value="F:rRNA binding"/>
    <property type="evidence" value="ECO:0007669"/>
    <property type="project" value="UniProtKB-KW"/>
</dbReference>
<evidence type="ECO:0000256" key="4">
    <source>
        <dbReference type="ARBA" id="ARBA00022980"/>
    </source>
</evidence>
<dbReference type="InterPro" id="IPR036986">
    <property type="entry name" value="S4_RNA-bd_sf"/>
</dbReference>
<feature type="compositionally biased region" description="Low complexity" evidence="7">
    <location>
        <begin position="94"/>
        <end position="108"/>
    </location>
</feature>
<evidence type="ECO:0000256" key="5">
    <source>
        <dbReference type="ARBA" id="ARBA00023274"/>
    </source>
</evidence>
<comment type="similarity">
    <text evidence="1">Belongs to the universal ribosomal protein uS4 family.</text>
</comment>
<feature type="region of interest" description="Disordered" evidence="7">
    <location>
        <begin position="369"/>
        <end position="390"/>
    </location>
</feature>
<dbReference type="GO" id="GO:0042274">
    <property type="term" value="P:ribosomal small subunit biogenesis"/>
    <property type="evidence" value="ECO:0007669"/>
    <property type="project" value="TreeGrafter"/>
</dbReference>
<dbReference type="PANTHER" id="PTHR11831">
    <property type="entry name" value="30S 40S RIBOSOMAL PROTEIN"/>
    <property type="match status" value="1"/>
</dbReference>
<evidence type="ECO:0000313" key="9">
    <source>
        <dbReference type="EMBL" id="PWO00570.1"/>
    </source>
</evidence>
<feature type="region of interest" description="Disordered" evidence="7">
    <location>
        <begin position="94"/>
        <end position="113"/>
    </location>
</feature>
<organism evidence="9 10">
    <name type="scientific">Tilletiopsis washingtonensis</name>
    <dbReference type="NCBI Taxonomy" id="58919"/>
    <lineage>
        <taxon>Eukaryota</taxon>
        <taxon>Fungi</taxon>
        <taxon>Dikarya</taxon>
        <taxon>Basidiomycota</taxon>
        <taxon>Ustilaginomycotina</taxon>
        <taxon>Exobasidiomycetes</taxon>
        <taxon>Entylomatales</taxon>
        <taxon>Entylomatales incertae sedis</taxon>
        <taxon>Tilletiopsis</taxon>
    </lineage>
</organism>
<dbReference type="GO" id="GO:0005763">
    <property type="term" value="C:mitochondrial small ribosomal subunit"/>
    <property type="evidence" value="ECO:0007669"/>
    <property type="project" value="TreeGrafter"/>
</dbReference>
<evidence type="ECO:0000256" key="2">
    <source>
        <dbReference type="ARBA" id="ARBA00022730"/>
    </source>
</evidence>
<dbReference type="GO" id="GO:0003735">
    <property type="term" value="F:structural constituent of ribosome"/>
    <property type="evidence" value="ECO:0007669"/>
    <property type="project" value="TreeGrafter"/>
</dbReference>
<evidence type="ECO:0000259" key="8">
    <source>
        <dbReference type="SMART" id="SM00363"/>
    </source>
</evidence>
<dbReference type="SMART" id="SM00363">
    <property type="entry name" value="S4"/>
    <property type="match status" value="1"/>
</dbReference>
<evidence type="ECO:0000313" key="10">
    <source>
        <dbReference type="Proteomes" id="UP000245946"/>
    </source>
</evidence>
<dbReference type="Proteomes" id="UP000245946">
    <property type="component" value="Unassembled WGS sequence"/>
</dbReference>
<keyword evidence="4" id="KW-0689">Ribosomal protein</keyword>
<dbReference type="InterPro" id="IPR022801">
    <property type="entry name" value="Ribosomal_uS4"/>
</dbReference>
<dbReference type="EMBL" id="KZ819285">
    <property type="protein sequence ID" value="PWO00570.1"/>
    <property type="molecule type" value="Genomic_DNA"/>
</dbReference>
<evidence type="ECO:0000256" key="7">
    <source>
        <dbReference type="SAM" id="MobiDB-lite"/>
    </source>
</evidence>
<keyword evidence="10" id="KW-1185">Reference proteome</keyword>
<proteinExistence type="inferred from homology"/>
<name>A0A316ZGG1_9BASI</name>
<dbReference type="CDD" id="cd00165">
    <property type="entry name" value="S4"/>
    <property type="match status" value="1"/>
</dbReference>
<dbReference type="PANTHER" id="PTHR11831:SF4">
    <property type="entry name" value="SMALL RIBOSOMAL SUBUNIT PROTEIN US4M"/>
    <property type="match status" value="1"/>
</dbReference>
<feature type="region of interest" description="Disordered" evidence="7">
    <location>
        <begin position="330"/>
        <end position="351"/>
    </location>
</feature>
<gene>
    <name evidence="9" type="ORF">FA09DRAFT_327986</name>
</gene>
<dbReference type="SUPFAM" id="SSF55174">
    <property type="entry name" value="Alpha-L RNA-binding motif"/>
    <property type="match status" value="1"/>
</dbReference>
<reference evidence="9 10" key="1">
    <citation type="journal article" date="2018" name="Mol. Biol. Evol.">
        <title>Broad Genomic Sampling Reveals a Smut Pathogenic Ancestry of the Fungal Clade Ustilaginomycotina.</title>
        <authorList>
            <person name="Kijpornyongpan T."/>
            <person name="Mondo S.J."/>
            <person name="Barry K."/>
            <person name="Sandor L."/>
            <person name="Lee J."/>
            <person name="Lipzen A."/>
            <person name="Pangilinan J."/>
            <person name="LaButti K."/>
            <person name="Hainaut M."/>
            <person name="Henrissat B."/>
            <person name="Grigoriev I.V."/>
            <person name="Spatafora J.W."/>
            <person name="Aime M.C."/>
        </authorList>
    </citation>
    <scope>NUCLEOTIDE SEQUENCE [LARGE SCALE GENOMIC DNA]</scope>
    <source>
        <strain evidence="9 10">MCA 4186</strain>
    </source>
</reference>
<dbReference type="Pfam" id="PF01479">
    <property type="entry name" value="S4"/>
    <property type="match status" value="1"/>
</dbReference>
<protein>
    <submittedName>
        <fullName evidence="9">Alpha-L RNA-binding motif-containing protein</fullName>
    </submittedName>
</protein>
<keyword evidence="3 6" id="KW-0694">RNA-binding</keyword>
<keyword evidence="5" id="KW-0687">Ribonucleoprotein</keyword>
<dbReference type="PROSITE" id="PS50889">
    <property type="entry name" value="S4"/>
    <property type="match status" value="1"/>
</dbReference>
<dbReference type="AlphaFoldDB" id="A0A316ZGG1"/>
<accession>A0A316ZGG1</accession>
<evidence type="ECO:0000256" key="3">
    <source>
        <dbReference type="ARBA" id="ARBA00022884"/>
    </source>
</evidence>